<dbReference type="Gene3D" id="2.60.120.260">
    <property type="entry name" value="Galactose-binding domain-like"/>
    <property type="match status" value="1"/>
</dbReference>
<dbReference type="STRING" id="1968527.B5M47_00745"/>
<feature type="transmembrane region" description="Helical" evidence="2">
    <location>
        <begin position="29"/>
        <end position="46"/>
    </location>
</feature>
<evidence type="ECO:0000259" key="4">
    <source>
        <dbReference type="Pfam" id="PF13229"/>
    </source>
</evidence>
<dbReference type="InterPro" id="IPR032260">
    <property type="entry name" value="DUF5060"/>
</dbReference>
<feature type="region of interest" description="Disordered" evidence="1">
    <location>
        <begin position="1323"/>
        <end position="1396"/>
    </location>
</feature>
<feature type="compositionally biased region" description="Low complexity" evidence="1">
    <location>
        <begin position="1337"/>
        <end position="1355"/>
    </location>
</feature>
<feature type="domain" description="Apiosidase-like catalytic" evidence="3">
    <location>
        <begin position="210"/>
        <end position="466"/>
    </location>
</feature>
<dbReference type="Gene3D" id="2.60.40.10">
    <property type="entry name" value="Immunoglobulins"/>
    <property type="match status" value="1"/>
</dbReference>
<evidence type="ECO:0000259" key="5">
    <source>
        <dbReference type="Pfam" id="PF16586"/>
    </source>
</evidence>
<dbReference type="InterPro" id="IPR025277">
    <property type="entry name" value="Apiosidase-like_cat_dom"/>
</dbReference>
<accession>A0A1W9NZ48</accession>
<evidence type="ECO:0000313" key="6">
    <source>
        <dbReference type="EMBL" id="OQX51369.1"/>
    </source>
</evidence>
<evidence type="ECO:0000259" key="3">
    <source>
        <dbReference type="Pfam" id="PF13204"/>
    </source>
</evidence>
<feature type="domain" description="DUF5060" evidence="5">
    <location>
        <begin position="122"/>
        <end position="183"/>
    </location>
</feature>
<keyword evidence="2" id="KW-0812">Transmembrane</keyword>
<dbReference type="SUPFAM" id="SSF51445">
    <property type="entry name" value="(Trans)glycosidases"/>
    <property type="match status" value="1"/>
</dbReference>
<name>A0A1W9NZ48_UNCC3</name>
<dbReference type="SMART" id="SM00710">
    <property type="entry name" value="PbH1"/>
    <property type="match status" value="7"/>
</dbReference>
<feature type="transmembrane region" description="Helical" evidence="2">
    <location>
        <begin position="1426"/>
        <end position="1448"/>
    </location>
</feature>
<evidence type="ECO:0000256" key="1">
    <source>
        <dbReference type="SAM" id="MobiDB-lite"/>
    </source>
</evidence>
<dbReference type="Proteomes" id="UP000192520">
    <property type="component" value="Unassembled WGS sequence"/>
</dbReference>
<proteinExistence type="predicted"/>
<dbReference type="SUPFAM" id="SSF51126">
    <property type="entry name" value="Pectin lyase-like"/>
    <property type="match status" value="1"/>
</dbReference>
<dbReference type="EMBL" id="MZGJ01000004">
    <property type="protein sequence ID" value="OQX51369.1"/>
    <property type="molecule type" value="Genomic_DNA"/>
</dbReference>
<feature type="region of interest" description="Disordered" evidence="1">
    <location>
        <begin position="786"/>
        <end position="805"/>
    </location>
</feature>
<keyword evidence="2" id="KW-1133">Transmembrane helix</keyword>
<organism evidence="6 7">
    <name type="scientific">candidate division CPR3 bacterium 4484_211</name>
    <dbReference type="NCBI Taxonomy" id="1968527"/>
    <lineage>
        <taxon>Bacteria</taxon>
        <taxon>Bacteria division CPR3</taxon>
    </lineage>
</organism>
<dbReference type="InterPro" id="IPR006626">
    <property type="entry name" value="PbH1"/>
</dbReference>
<comment type="caution">
    <text evidence="6">The sequence shown here is derived from an EMBL/GenBank/DDBJ whole genome shotgun (WGS) entry which is preliminary data.</text>
</comment>
<dbReference type="InterPro" id="IPR017853">
    <property type="entry name" value="GH"/>
</dbReference>
<dbReference type="InterPro" id="IPR013783">
    <property type="entry name" value="Ig-like_fold"/>
</dbReference>
<dbReference type="Gene3D" id="2.160.20.10">
    <property type="entry name" value="Single-stranded right-handed beta-helix, Pectin lyase-like"/>
    <property type="match status" value="1"/>
</dbReference>
<dbReference type="InterPro" id="IPR011050">
    <property type="entry name" value="Pectin_lyase_fold/virulence"/>
</dbReference>
<dbReference type="Pfam" id="PF13204">
    <property type="entry name" value="Apiosidase"/>
    <property type="match status" value="1"/>
</dbReference>
<evidence type="ECO:0000256" key="2">
    <source>
        <dbReference type="SAM" id="Phobius"/>
    </source>
</evidence>
<feature type="domain" description="Right handed beta helix" evidence="4">
    <location>
        <begin position="897"/>
        <end position="1028"/>
    </location>
</feature>
<feature type="compositionally biased region" description="Pro residues" evidence="1">
    <location>
        <begin position="1373"/>
        <end position="1396"/>
    </location>
</feature>
<gene>
    <name evidence="6" type="ORF">B5M47_00745</name>
</gene>
<dbReference type="PANTHER" id="PTHR33472">
    <property type="entry name" value="OS01G0106600 PROTEIN"/>
    <property type="match status" value="1"/>
</dbReference>
<reference evidence="7" key="1">
    <citation type="submission" date="2017-03" db="EMBL/GenBank/DDBJ databases">
        <title>Novel pathways for hydrocarbon cycling and metabolic interdependencies in hydrothermal sediment communities.</title>
        <authorList>
            <person name="Dombrowski N."/>
            <person name="Seitz K."/>
            <person name="Teske A."/>
            <person name="Baker B."/>
        </authorList>
    </citation>
    <scope>NUCLEOTIDE SEQUENCE [LARGE SCALE GENOMIC DNA]</scope>
</reference>
<dbReference type="Pfam" id="PF13229">
    <property type="entry name" value="Beta_helix"/>
    <property type="match status" value="1"/>
</dbReference>
<dbReference type="Pfam" id="PF16586">
    <property type="entry name" value="DUF5060"/>
    <property type="match status" value="1"/>
</dbReference>
<protein>
    <recommendedName>
        <fullName evidence="8">Right handed beta helix domain-containing protein</fullName>
    </recommendedName>
</protein>
<evidence type="ECO:0000313" key="7">
    <source>
        <dbReference type="Proteomes" id="UP000192520"/>
    </source>
</evidence>
<evidence type="ECO:0008006" key="8">
    <source>
        <dbReference type="Google" id="ProtNLM"/>
    </source>
</evidence>
<dbReference type="PANTHER" id="PTHR33472:SF1">
    <property type="entry name" value="EXTENSIN-RELATED"/>
    <property type="match status" value="1"/>
</dbReference>
<keyword evidence="2" id="KW-0472">Membrane</keyword>
<dbReference type="InterPro" id="IPR012334">
    <property type="entry name" value="Pectin_lyas_fold"/>
</dbReference>
<sequence length="1506" mass="165607">MVDLSKVKDGLLNKGLRSTALLKGSKRKFLYLGAILFVLVIFLIPIRRKFLINRLAEWRGLGAGNLVPNSSFEKGSGGMPEGWRRVSGSVQGVFDDRGEVLQAAAANFTRNDETAVMYGTHEIALVGDGSYDVDNLFALDVEVSFTAPSGLIKTVAAFYDGDDNWRARVYVDETGTWSWSSSSSEGSLNGEGGNFFAQSSNLRGMLRKHSQNSRQLVTDDGQTFINVADTAYFFFTPSETDWREYLRQDADHGITSIRSDALGGGLSWDMYWTDDSRTQFDLPNFQNMDERVQWLLDNYPDIQVQVKLLPGPSSYGADEAVWPTLPQSVRENLLSYMISRWAAYPNLFFEVTNDTRCSSAYPNTRSMADEVGNYFLAHDPWRHLISFGPTRDAEFCFTEADWVGYIALETSYDLSADWVDNYISEPLHVFSEEDYYETYNTPLHPRYFYRRLVWSWLLSGGSATYGGDWDTLTPYSQSDLSGMDSFPYIVSYFRERGIDLALFTPDDSLAAQINAPSPEGNSGPSRAQVARREYDEFLIYVPNSEDGEVSGFLEGTRSSAERSRQEAALNTDVTPEIQLDLRSALGEFTVEWYRPYDGLVQTGGVVNGGDYRQLTSPWRGYDVVVRLVLSASATPTPIPTPSPSPTPAPSCEFTWPAQPAHSGDSAVRIHGNSSSADCRMEMIEAVEVSPSSWYDFGGWIRTIGLSGEARYRLIFYSDEAGENEMGFADTQGISGTTENPDENGYVEASRSVMPPGSARSVRVQAVLNGSGTAWFDDVWLNQVGGPTPSPTPFLSSTPSPTPTPPECTYEVSSNAELASANSAVQAGEVVCLHEGSYSTPIEPLNSGSSGYYITYRSFTGEEPVVTARSHLDDKSYLVISGISLASDGHTWLSTNANSHHVEIINCSFDSSEGGSWNGIYLYYSEYITLRGCKFGSWWYGNAITVSGGSHILIEGNDFSQAAADHGLVILGASHSVIRNNYFRNPWDRAISARWTGDEVAENVLIEGNLFIDNDWNRLDPHPGEGSSRGSIQTMKFDVSRGIFRNNLLVLSNQGKDYEYHSNISMATYGDAHYLEHLRIYHNTMHRNKGNTLWFSFLPDRDEYVYGDDNRVKNNIITQYNLRPEYTDYSINIASSSLPWQTFRFENNLLWDTDKQETIYIDDAGSAQSVTTAEANHAEQFRDNHFAAPIFVDDSILDEADLRPESYNLDNLRDFFCALSLQDSSPGRREAAPISVVTQSVSGATSIPVDDAFYFSNGNGVVAGDGLVFASGDFAVVSEIPDQNTLVVDRPVSVSEGEGVYLSVAGVAPDVGAYGCRALSPTSTPTFTPAPTGGGPGATATPHPTSPPAATSTPAPSSTPLPSPTPELTTTPEPTSPPGPTSPPLPTSTPAPTPTPFPACEDQTYPECFGECVGVSIFRRCLNFNHFINLAISWAVLLAPLFCLVRLAIGILGYMTATGDTKKMEESRTTMVYALGGLILIGVAWVFLRLANIFTLPFSGWQMWFGG</sequence>
<dbReference type="InterPro" id="IPR039448">
    <property type="entry name" value="Beta_helix"/>
</dbReference>
<feature type="transmembrane region" description="Helical" evidence="2">
    <location>
        <begin position="1469"/>
        <end position="1487"/>
    </location>
</feature>
<dbReference type="Gene3D" id="3.20.20.80">
    <property type="entry name" value="Glycosidases"/>
    <property type="match status" value="1"/>
</dbReference>